<dbReference type="CDD" id="cd00340">
    <property type="entry name" value="GSH_Peroxidase"/>
    <property type="match status" value="1"/>
</dbReference>
<proteinExistence type="inferred from homology"/>
<comment type="caution">
    <text evidence="7">The sequence shown here is derived from an EMBL/GenBank/DDBJ whole genome shotgun (WGS) entry which is preliminary data.</text>
</comment>
<evidence type="ECO:0000313" key="7">
    <source>
        <dbReference type="EMBL" id="NMG04021.1"/>
    </source>
</evidence>
<reference evidence="7" key="1">
    <citation type="submission" date="2019-12" db="EMBL/GenBank/DDBJ databases">
        <title>Comparative genomics gives insights into the taxonomy of the Azoarcus-Aromatoleum group and reveals separate origins of nif in the plant-associated Azoarcus and non-plant-associated Aromatoleum sub-groups.</title>
        <authorList>
            <person name="Lafos M."/>
            <person name="Maluk M."/>
            <person name="Batista M."/>
            <person name="Junghare M."/>
            <person name="Carmona M."/>
            <person name="Faoro H."/>
            <person name="Cruz L.M."/>
            <person name="Battistoni F."/>
            <person name="De Souza E."/>
            <person name="Pedrosa F."/>
            <person name="Chen W.-M."/>
            <person name="Poole P.S."/>
            <person name="Dixon R.A."/>
            <person name="James E.K."/>
        </authorList>
    </citation>
    <scope>NUCLEOTIDE SEQUENCE</scope>
    <source>
        <strain evidence="7">NSC3</strain>
    </source>
</reference>
<dbReference type="Pfam" id="PF00255">
    <property type="entry name" value="GSHPx"/>
    <property type="match status" value="1"/>
</dbReference>
<keyword evidence="2 5" id="KW-0575">Peroxidase</keyword>
<dbReference type="InterPro" id="IPR036249">
    <property type="entry name" value="Thioredoxin-like_sf"/>
</dbReference>
<evidence type="ECO:0000256" key="4">
    <source>
        <dbReference type="PIRSR" id="PIRSR000303-1"/>
    </source>
</evidence>
<name>A0A972FKM2_9RHOO</name>
<evidence type="ECO:0000256" key="1">
    <source>
        <dbReference type="ARBA" id="ARBA00006926"/>
    </source>
</evidence>
<dbReference type="InterPro" id="IPR029759">
    <property type="entry name" value="GPX_AS"/>
</dbReference>
<dbReference type="PANTHER" id="PTHR11592">
    <property type="entry name" value="GLUTATHIONE PEROXIDASE"/>
    <property type="match status" value="1"/>
</dbReference>
<dbReference type="InterPro" id="IPR013766">
    <property type="entry name" value="Thioredoxin_domain"/>
</dbReference>
<dbReference type="Gene3D" id="3.40.30.10">
    <property type="entry name" value="Glutaredoxin"/>
    <property type="match status" value="1"/>
</dbReference>
<keyword evidence="8" id="KW-1185">Reference proteome</keyword>
<evidence type="ECO:0000313" key="8">
    <source>
        <dbReference type="Proteomes" id="UP000599523"/>
    </source>
</evidence>
<dbReference type="GO" id="GO:0004601">
    <property type="term" value="F:peroxidase activity"/>
    <property type="evidence" value="ECO:0007669"/>
    <property type="project" value="UniProtKB-KW"/>
</dbReference>
<organism evidence="7 8">
    <name type="scientific">Azoarcus taiwanensis</name>
    <dbReference type="NCBI Taxonomy" id="666964"/>
    <lineage>
        <taxon>Bacteria</taxon>
        <taxon>Pseudomonadati</taxon>
        <taxon>Pseudomonadota</taxon>
        <taxon>Betaproteobacteria</taxon>
        <taxon>Rhodocyclales</taxon>
        <taxon>Zoogloeaceae</taxon>
        <taxon>Azoarcus</taxon>
    </lineage>
</organism>
<feature type="domain" description="Thioredoxin" evidence="6">
    <location>
        <begin position="1"/>
        <end position="159"/>
    </location>
</feature>
<dbReference type="PANTHER" id="PTHR11592:SF78">
    <property type="entry name" value="GLUTATHIONE PEROXIDASE"/>
    <property type="match status" value="1"/>
</dbReference>
<feature type="active site" evidence="4">
    <location>
        <position position="36"/>
    </location>
</feature>
<protein>
    <recommendedName>
        <fullName evidence="5">Glutathione peroxidase</fullName>
    </recommendedName>
</protein>
<dbReference type="EMBL" id="WTVM01000089">
    <property type="protein sequence ID" value="NMG04021.1"/>
    <property type="molecule type" value="Genomic_DNA"/>
</dbReference>
<dbReference type="PROSITE" id="PS51355">
    <property type="entry name" value="GLUTATHIONE_PEROXID_3"/>
    <property type="match status" value="1"/>
</dbReference>
<dbReference type="InterPro" id="IPR000889">
    <property type="entry name" value="Glutathione_peroxidase"/>
</dbReference>
<dbReference type="GO" id="GO:0034599">
    <property type="term" value="P:cellular response to oxidative stress"/>
    <property type="evidence" value="ECO:0007669"/>
    <property type="project" value="TreeGrafter"/>
</dbReference>
<gene>
    <name evidence="7" type="ORF">GPA21_13750</name>
</gene>
<dbReference type="PIRSF" id="PIRSF000303">
    <property type="entry name" value="Glutathion_perox"/>
    <property type="match status" value="1"/>
</dbReference>
<evidence type="ECO:0000256" key="5">
    <source>
        <dbReference type="RuleBase" id="RU000499"/>
    </source>
</evidence>
<comment type="similarity">
    <text evidence="1 5">Belongs to the glutathione peroxidase family.</text>
</comment>
<dbReference type="Proteomes" id="UP000599523">
    <property type="component" value="Unassembled WGS sequence"/>
</dbReference>
<dbReference type="PROSITE" id="PS51352">
    <property type="entry name" value="THIOREDOXIN_2"/>
    <property type="match status" value="1"/>
</dbReference>
<dbReference type="SUPFAM" id="SSF52833">
    <property type="entry name" value="Thioredoxin-like"/>
    <property type="match status" value="1"/>
</dbReference>
<dbReference type="PRINTS" id="PR01011">
    <property type="entry name" value="GLUTPROXDASE"/>
</dbReference>
<evidence type="ECO:0000256" key="2">
    <source>
        <dbReference type="ARBA" id="ARBA00022559"/>
    </source>
</evidence>
<evidence type="ECO:0000256" key="3">
    <source>
        <dbReference type="ARBA" id="ARBA00023002"/>
    </source>
</evidence>
<accession>A0A972FKM2</accession>
<dbReference type="AlphaFoldDB" id="A0A972FKM2"/>
<keyword evidence="3 5" id="KW-0560">Oxidoreductase</keyword>
<dbReference type="RefSeq" id="WP_168988716.1">
    <property type="nucleotide sequence ID" value="NZ_CAWPHM010000318.1"/>
</dbReference>
<dbReference type="PROSITE" id="PS00460">
    <property type="entry name" value="GLUTATHIONE_PEROXID_1"/>
    <property type="match status" value="1"/>
</dbReference>
<dbReference type="FunFam" id="3.40.30.10:FF:000010">
    <property type="entry name" value="Glutathione peroxidase"/>
    <property type="match status" value="1"/>
</dbReference>
<evidence type="ECO:0000259" key="6">
    <source>
        <dbReference type="PROSITE" id="PS51352"/>
    </source>
</evidence>
<sequence>MSTVFDFELRALDGKPLPLSAYAGSVLLIVNTASHCGFTPQYAGLQALHERFADRGLVVIGVPCNQFGGQEPGSETEIAEFCQSRYSVTFPMAEKVEVNGPNANPLFAYLTKAAPGLAGTTAIKWNFTKFLVGRDGRLIERFAPTTSPESLASAIEALL</sequence>